<protein>
    <submittedName>
        <fullName evidence="1">Uncharacterized protein</fullName>
    </submittedName>
</protein>
<evidence type="ECO:0000313" key="1">
    <source>
        <dbReference type="EMBL" id="QEX22389.1"/>
    </source>
</evidence>
<accession>A0A5J6MXX6</accession>
<keyword evidence="2" id="KW-1185">Reference proteome</keyword>
<evidence type="ECO:0000313" key="2">
    <source>
        <dbReference type="Proteomes" id="UP000325797"/>
    </source>
</evidence>
<name>A0A5J6MXX6_9PROT</name>
<dbReference type="AlphaFoldDB" id="A0A5J6MXX6"/>
<sequence length="125" mass="13387">MILACLAGAAARAEVTRSSLRDVSLTIMALYNAGDGIGLYARLSEPLALRYSAATLTETLSECRERLGSLTRLSLPVASNATSGMFAAYFETGTRDMYLELDEQGLIRLVSFAGAEDNCSLVQPE</sequence>
<dbReference type="KEGG" id="hadh:FRZ61_23190"/>
<dbReference type="EMBL" id="CP042582">
    <property type="protein sequence ID" value="QEX22389.1"/>
    <property type="molecule type" value="Genomic_DNA"/>
</dbReference>
<reference evidence="1 2" key="1">
    <citation type="submission" date="2019-08" db="EMBL/GenBank/DDBJ databases">
        <title>Hyperibacter terrae gen. nov., sp. nov. and Hyperibacter viscosus sp. nov., two new members in the family Rhodospirillaceae isolated from the rhizosphere of Hypericum perforatum.</title>
        <authorList>
            <person name="Noviana Z."/>
        </authorList>
    </citation>
    <scope>NUCLEOTIDE SEQUENCE [LARGE SCALE GENOMIC DNA]</scope>
    <source>
        <strain evidence="1 2">R5959</strain>
    </source>
</reference>
<dbReference type="Proteomes" id="UP000325797">
    <property type="component" value="Chromosome"/>
</dbReference>
<proteinExistence type="predicted"/>
<organism evidence="1 2">
    <name type="scientific">Hypericibacter adhaerens</name>
    <dbReference type="NCBI Taxonomy" id="2602016"/>
    <lineage>
        <taxon>Bacteria</taxon>
        <taxon>Pseudomonadati</taxon>
        <taxon>Pseudomonadota</taxon>
        <taxon>Alphaproteobacteria</taxon>
        <taxon>Rhodospirillales</taxon>
        <taxon>Dongiaceae</taxon>
        <taxon>Hypericibacter</taxon>
    </lineage>
</organism>
<gene>
    <name evidence="1" type="ORF">FRZ61_23190</name>
</gene>